<evidence type="ECO:0000313" key="9">
    <source>
        <dbReference type="EMBL" id="AGK61636.1"/>
    </source>
</evidence>
<gene>
    <name evidence="9" type="ORF">Asulf_01663</name>
</gene>
<dbReference type="Gene3D" id="6.10.250.3240">
    <property type="match status" value="1"/>
</dbReference>
<evidence type="ECO:0000256" key="1">
    <source>
        <dbReference type="ARBA" id="ARBA00004651"/>
    </source>
</evidence>
<dbReference type="GO" id="GO:0004190">
    <property type="term" value="F:aspartic-type endopeptidase activity"/>
    <property type="evidence" value="ECO:0007669"/>
    <property type="project" value="InterPro"/>
</dbReference>
<comment type="subcellular location">
    <subcellularLocation>
        <location evidence="1">Cell membrane</location>
        <topology evidence="1">Multi-pass membrane protein</topology>
    </subcellularLocation>
</comment>
<dbReference type="STRING" id="387631.Asulf_01663"/>
<evidence type="ECO:0000256" key="6">
    <source>
        <dbReference type="SAM" id="Phobius"/>
    </source>
</evidence>
<dbReference type="InterPro" id="IPR000045">
    <property type="entry name" value="Prepilin_IV_endopep_pep"/>
</dbReference>
<keyword evidence="5 6" id="KW-0472">Membrane</keyword>
<keyword evidence="4 6" id="KW-1133">Transmembrane helix</keyword>
<organism evidence="9 10">
    <name type="scientific">Archaeoglobus sulfaticallidus PM70-1</name>
    <dbReference type="NCBI Taxonomy" id="387631"/>
    <lineage>
        <taxon>Archaea</taxon>
        <taxon>Methanobacteriati</taxon>
        <taxon>Methanobacteriota</taxon>
        <taxon>Archaeoglobi</taxon>
        <taxon>Archaeoglobales</taxon>
        <taxon>Archaeoglobaceae</taxon>
        <taxon>Archaeoglobus</taxon>
    </lineage>
</organism>
<dbReference type="InterPro" id="IPR052218">
    <property type="entry name" value="Preflagellin_Peptidase"/>
</dbReference>
<feature type="domain" description="Prepilin type IV endopeptidase peptidase" evidence="7">
    <location>
        <begin position="18"/>
        <end position="121"/>
    </location>
</feature>
<name>N0BM22_9EURY</name>
<dbReference type="AlphaFoldDB" id="N0BM22"/>
<evidence type="ECO:0000259" key="7">
    <source>
        <dbReference type="Pfam" id="PF01478"/>
    </source>
</evidence>
<dbReference type="Pfam" id="PF01478">
    <property type="entry name" value="Peptidase_A24"/>
    <property type="match status" value="1"/>
</dbReference>
<proteinExistence type="predicted"/>
<feature type="transmembrane region" description="Helical" evidence="6">
    <location>
        <begin position="97"/>
        <end position="117"/>
    </location>
</feature>
<dbReference type="KEGG" id="ast:Asulf_01663"/>
<feature type="transmembrane region" description="Helical" evidence="6">
    <location>
        <begin position="66"/>
        <end position="85"/>
    </location>
</feature>
<feature type="transmembrane region" description="Helical" evidence="6">
    <location>
        <begin position="227"/>
        <end position="253"/>
    </location>
</feature>
<evidence type="ECO:0000256" key="2">
    <source>
        <dbReference type="ARBA" id="ARBA00022475"/>
    </source>
</evidence>
<dbReference type="InterPro" id="IPR009655">
    <property type="entry name" value="Preflagellin_peptidase_C"/>
</dbReference>
<dbReference type="PANTHER" id="PTHR36506:SF1">
    <property type="entry name" value="PREFLAGELLIN PEPTIDASE"/>
    <property type="match status" value="1"/>
</dbReference>
<sequence length="254" mass="28919">MQLNMAAMLEIITLVKIILAMIFLLYACVLDLRYRIVPNRLWKYMVAVLTPILVLEFVTAKYSLSTIIFSVMQFVMMFVFSYLLYSLGTYGGADAKAFIVMAYIFPVYPAVMGLPLLNKGFGIFAFSVLSNSVIVSPALLIITFIRNLRREGLRDLKGNFLYYFVGKRVKANSIPEFHSVLEFVDDSGKIVRVRRGIEVDEKVRKKLMKAYDEGIIDRVWVTPNLPFLLFITAGFIISVVIGDILYLILSLILH</sequence>
<feature type="transmembrane region" description="Helical" evidence="6">
    <location>
        <begin position="41"/>
        <end position="60"/>
    </location>
</feature>
<evidence type="ECO:0000313" key="10">
    <source>
        <dbReference type="Proteomes" id="UP000013307"/>
    </source>
</evidence>
<accession>N0BM22</accession>
<evidence type="ECO:0000256" key="4">
    <source>
        <dbReference type="ARBA" id="ARBA00022989"/>
    </source>
</evidence>
<feature type="domain" description="Preflagellin peptidase C-terminal" evidence="8">
    <location>
        <begin position="159"/>
        <end position="244"/>
    </location>
</feature>
<dbReference type="Gene3D" id="1.20.120.1220">
    <property type="match status" value="1"/>
</dbReference>
<dbReference type="EMBL" id="CP005290">
    <property type="protein sequence ID" value="AGK61636.1"/>
    <property type="molecule type" value="Genomic_DNA"/>
</dbReference>
<feature type="transmembrane region" description="Helical" evidence="6">
    <location>
        <begin position="6"/>
        <end position="29"/>
    </location>
</feature>
<dbReference type="Pfam" id="PF06847">
    <property type="entry name" value="Arc_PepC_II"/>
    <property type="match status" value="1"/>
</dbReference>
<dbReference type="PANTHER" id="PTHR36506">
    <property type="entry name" value="PREFLAGELLIN PEPTIDASE"/>
    <property type="match status" value="1"/>
</dbReference>
<evidence type="ECO:0000256" key="5">
    <source>
        <dbReference type="ARBA" id="ARBA00023136"/>
    </source>
</evidence>
<dbReference type="GO" id="GO:0005886">
    <property type="term" value="C:plasma membrane"/>
    <property type="evidence" value="ECO:0007669"/>
    <property type="project" value="UniProtKB-SubCell"/>
</dbReference>
<dbReference type="Proteomes" id="UP000013307">
    <property type="component" value="Chromosome"/>
</dbReference>
<evidence type="ECO:0000256" key="3">
    <source>
        <dbReference type="ARBA" id="ARBA00022692"/>
    </source>
</evidence>
<keyword evidence="2" id="KW-1003">Cell membrane</keyword>
<protein>
    <submittedName>
        <fullName evidence="9">Uncharacterized protein</fullName>
    </submittedName>
</protein>
<reference evidence="9 10" key="1">
    <citation type="journal article" date="2013" name="Genome Announc.">
        <title>Complete Genome Sequence of the Thermophilic and Facultatively Chemolithoautotrophic Sulfate Reducer Archaeoglobus sulfaticallidus Strain PM70-1T.</title>
        <authorList>
            <person name="Stokke R."/>
            <person name="Hocking W.P."/>
            <person name="Steinsbu B.O."/>
            <person name="Steen I.H."/>
        </authorList>
    </citation>
    <scope>NUCLEOTIDE SEQUENCE [LARGE SCALE GENOMIC DNA]</scope>
    <source>
        <strain evidence="9">PM70-1</strain>
    </source>
</reference>
<dbReference type="eggNOG" id="arCOG02298">
    <property type="taxonomic scope" value="Archaea"/>
</dbReference>
<keyword evidence="3 6" id="KW-0812">Transmembrane</keyword>
<feature type="transmembrane region" description="Helical" evidence="6">
    <location>
        <begin position="123"/>
        <end position="145"/>
    </location>
</feature>
<evidence type="ECO:0000259" key="8">
    <source>
        <dbReference type="Pfam" id="PF06847"/>
    </source>
</evidence>
<keyword evidence="10" id="KW-1185">Reference proteome</keyword>
<dbReference type="HOGENOM" id="CLU_086258_0_0_2"/>